<name>A0AAD5SKW0_9FUNG</name>
<proteinExistence type="predicted"/>
<evidence type="ECO:0000256" key="1">
    <source>
        <dbReference type="SAM" id="MobiDB-lite"/>
    </source>
</evidence>
<organism evidence="2 3">
    <name type="scientific">Rhizophlyctis rosea</name>
    <dbReference type="NCBI Taxonomy" id="64517"/>
    <lineage>
        <taxon>Eukaryota</taxon>
        <taxon>Fungi</taxon>
        <taxon>Fungi incertae sedis</taxon>
        <taxon>Chytridiomycota</taxon>
        <taxon>Chytridiomycota incertae sedis</taxon>
        <taxon>Chytridiomycetes</taxon>
        <taxon>Rhizophlyctidales</taxon>
        <taxon>Rhizophlyctidaceae</taxon>
        <taxon>Rhizophlyctis</taxon>
    </lineage>
</organism>
<comment type="caution">
    <text evidence="2">The sequence shown here is derived from an EMBL/GenBank/DDBJ whole genome shotgun (WGS) entry which is preliminary data.</text>
</comment>
<sequence length="138" mass="14826">MHNKPHVVHPNVADTNPAHPSLGERIEGTAERTIGHMLPGTNLGHELKAEGARHKGDYEKEARALSEMSKEQVDVPVGQYVKGLAERAAGHMLPGTQIGHELKAKGALDKGDIHKAEKAASHLKDPARVPAGLRQDPL</sequence>
<feature type="region of interest" description="Disordered" evidence="1">
    <location>
        <begin position="115"/>
        <end position="138"/>
    </location>
</feature>
<feature type="region of interest" description="Disordered" evidence="1">
    <location>
        <begin position="1"/>
        <end position="20"/>
    </location>
</feature>
<dbReference type="Proteomes" id="UP001212841">
    <property type="component" value="Unassembled WGS sequence"/>
</dbReference>
<dbReference type="EMBL" id="JADGJD010000060">
    <property type="protein sequence ID" value="KAJ3055782.1"/>
    <property type="molecule type" value="Genomic_DNA"/>
</dbReference>
<reference evidence="2" key="1">
    <citation type="submission" date="2020-05" db="EMBL/GenBank/DDBJ databases">
        <title>Phylogenomic resolution of chytrid fungi.</title>
        <authorList>
            <person name="Stajich J.E."/>
            <person name="Amses K."/>
            <person name="Simmons R."/>
            <person name="Seto K."/>
            <person name="Myers J."/>
            <person name="Bonds A."/>
            <person name="Quandt C.A."/>
            <person name="Barry K."/>
            <person name="Liu P."/>
            <person name="Grigoriev I."/>
            <person name="Longcore J.E."/>
            <person name="James T.Y."/>
        </authorList>
    </citation>
    <scope>NUCLEOTIDE SEQUENCE</scope>
    <source>
        <strain evidence="2">JEL0318</strain>
    </source>
</reference>
<protein>
    <submittedName>
        <fullName evidence="2">Uncharacterized protein</fullName>
    </submittedName>
</protein>
<evidence type="ECO:0000313" key="2">
    <source>
        <dbReference type="EMBL" id="KAJ3055782.1"/>
    </source>
</evidence>
<evidence type="ECO:0000313" key="3">
    <source>
        <dbReference type="Proteomes" id="UP001212841"/>
    </source>
</evidence>
<gene>
    <name evidence="2" type="ORF">HK097_009284</name>
</gene>
<accession>A0AAD5SKW0</accession>
<dbReference type="AlphaFoldDB" id="A0AAD5SKW0"/>
<keyword evidence="3" id="KW-1185">Reference proteome</keyword>
<feature type="compositionally biased region" description="Basic and acidic residues" evidence="1">
    <location>
        <begin position="115"/>
        <end position="127"/>
    </location>
</feature>